<evidence type="ECO:0000256" key="4">
    <source>
        <dbReference type="ARBA" id="ARBA00023002"/>
    </source>
</evidence>
<gene>
    <name evidence="10" type="ORF">GCM10007276_20840</name>
</gene>
<name>A0A8J2YHL4_9RHOB</name>
<dbReference type="Pfam" id="PF01070">
    <property type="entry name" value="FMN_dh"/>
    <property type="match status" value="1"/>
</dbReference>
<evidence type="ECO:0000259" key="9">
    <source>
        <dbReference type="PROSITE" id="PS51349"/>
    </source>
</evidence>
<evidence type="ECO:0000256" key="5">
    <source>
        <dbReference type="ARBA" id="ARBA00024042"/>
    </source>
</evidence>
<feature type="binding site" evidence="7">
    <location>
        <position position="57"/>
    </location>
    <ligand>
        <name>glyoxylate</name>
        <dbReference type="ChEBI" id="CHEBI:36655"/>
    </ligand>
</feature>
<dbReference type="CDD" id="cd02809">
    <property type="entry name" value="alpha_hydroxyacid_oxid_FMN"/>
    <property type="match status" value="1"/>
</dbReference>
<feature type="binding site" evidence="7">
    <location>
        <position position="286"/>
    </location>
    <ligand>
        <name>FMN</name>
        <dbReference type="ChEBI" id="CHEBI:58210"/>
    </ligand>
</feature>
<keyword evidence="4" id="KW-0560">Oxidoreductase</keyword>
<accession>A0A8J2YHL4</accession>
<feature type="compositionally biased region" description="Low complexity" evidence="8">
    <location>
        <begin position="8"/>
        <end position="23"/>
    </location>
</feature>
<evidence type="ECO:0000256" key="7">
    <source>
        <dbReference type="PIRSR" id="PIRSR000138-2"/>
    </source>
</evidence>
<dbReference type="PANTHER" id="PTHR10578">
    <property type="entry name" value="S -2-HYDROXY-ACID OXIDASE-RELATED"/>
    <property type="match status" value="1"/>
</dbReference>
<evidence type="ECO:0000256" key="1">
    <source>
        <dbReference type="ARBA" id="ARBA00001917"/>
    </source>
</evidence>
<evidence type="ECO:0000313" key="10">
    <source>
        <dbReference type="EMBL" id="GGE43410.1"/>
    </source>
</evidence>
<feature type="binding site" evidence="7">
    <location>
        <position position="308"/>
    </location>
    <ligand>
        <name>FMN</name>
        <dbReference type="ChEBI" id="CHEBI:58210"/>
    </ligand>
</feature>
<dbReference type="InterPro" id="IPR013785">
    <property type="entry name" value="Aldolase_TIM"/>
</dbReference>
<feature type="binding site" evidence="7">
    <location>
        <position position="159"/>
    </location>
    <ligand>
        <name>FMN</name>
        <dbReference type="ChEBI" id="CHEBI:58210"/>
    </ligand>
</feature>
<feature type="binding site" evidence="7">
    <location>
        <begin position="340"/>
        <end position="344"/>
    </location>
    <ligand>
        <name>FMN</name>
        <dbReference type="ChEBI" id="CHEBI:58210"/>
    </ligand>
</feature>
<keyword evidence="2 7" id="KW-0285">Flavoprotein</keyword>
<dbReference type="PANTHER" id="PTHR10578:SF107">
    <property type="entry name" value="2-HYDROXYACID OXIDASE 1"/>
    <property type="match status" value="1"/>
</dbReference>
<feature type="domain" description="FMN hydroxy acid dehydrogenase" evidence="9">
    <location>
        <begin position="31"/>
        <end position="414"/>
    </location>
</feature>
<dbReference type="PIRSF" id="PIRSF000138">
    <property type="entry name" value="Al-hdrx_acd_dh"/>
    <property type="match status" value="1"/>
</dbReference>
<evidence type="ECO:0000313" key="11">
    <source>
        <dbReference type="Proteomes" id="UP000602745"/>
    </source>
</evidence>
<dbReference type="EMBL" id="BMCP01000002">
    <property type="protein sequence ID" value="GGE43410.1"/>
    <property type="molecule type" value="Genomic_DNA"/>
</dbReference>
<dbReference type="InterPro" id="IPR012133">
    <property type="entry name" value="Alpha-hydoxy_acid_DH_FMN"/>
</dbReference>
<evidence type="ECO:0000256" key="3">
    <source>
        <dbReference type="ARBA" id="ARBA00022643"/>
    </source>
</evidence>
<feature type="binding site" evidence="7">
    <location>
        <position position="139"/>
    </location>
    <ligand>
        <name>FMN</name>
        <dbReference type="ChEBI" id="CHEBI:58210"/>
    </ligand>
</feature>
<comment type="similarity">
    <text evidence="5">Belongs to the FMN-dependent alpha-hydroxy acid dehydrogenase family.</text>
</comment>
<feature type="region of interest" description="Disordered" evidence="8">
    <location>
        <begin position="1"/>
        <end position="23"/>
    </location>
</feature>
<evidence type="ECO:0000256" key="8">
    <source>
        <dbReference type="SAM" id="MobiDB-lite"/>
    </source>
</evidence>
<dbReference type="AlphaFoldDB" id="A0A8J2YHL4"/>
<feature type="binding site" evidence="7">
    <location>
        <position position="313"/>
    </location>
    <ligand>
        <name>glyoxylate</name>
        <dbReference type="ChEBI" id="CHEBI:36655"/>
    </ligand>
</feature>
<dbReference type="PROSITE" id="PS00557">
    <property type="entry name" value="FMN_HYDROXY_ACID_DH_1"/>
    <property type="match status" value="1"/>
</dbReference>
<keyword evidence="3 7" id="KW-0288">FMN</keyword>
<feature type="binding site" evidence="7">
    <location>
        <begin position="363"/>
        <end position="364"/>
    </location>
    <ligand>
        <name>FMN</name>
        <dbReference type="ChEBI" id="CHEBI:58210"/>
    </ligand>
</feature>
<sequence>MAGISVSTPGGTQTFETTTATYGGKVGGGPRRLRGVLALEDFEALARKHLPRPILDYVAGAAETNFSLKDNRAAFADYGFVTRVLSDVSKRSQATELFGKTYATSFGIAPMGLSALVAYQGDIALARASAQRNIPMIVSGSALTRLEDVREVAPDAWFQAYLPGDPVKIAALVQRVANAGYETLVLTVDTATRANRENNIRAGFATPLRPSLRLAWDGVIRPRWTIGTFLRTLVKHGVPHFENSFSTRGAPIISRNVERDFSMRDHLNWSHLREIRRQWKGNLVVKGIMGTEDAKVARAEGAQGIIVSNHGGRQLDGTVSPLRVLERVASVAGDMTVMMDGGIRRGTDVLKARALGARFVFVGRPFLCAAAIAGEVGVRHAIDTLSNEITRNMALIGINSLDEMSRDFLVPVRQQQV</sequence>
<keyword evidence="11" id="KW-1185">Reference proteome</keyword>
<feature type="binding site" evidence="7">
    <location>
        <position position="187"/>
    </location>
    <ligand>
        <name>FMN</name>
        <dbReference type="ChEBI" id="CHEBI:58210"/>
    </ligand>
</feature>
<proteinExistence type="inferred from homology"/>
<dbReference type="GO" id="GO:0010181">
    <property type="term" value="F:FMN binding"/>
    <property type="evidence" value="ECO:0007669"/>
    <property type="project" value="InterPro"/>
</dbReference>
<reference evidence="10" key="2">
    <citation type="submission" date="2020-09" db="EMBL/GenBank/DDBJ databases">
        <authorList>
            <person name="Sun Q."/>
            <person name="Sedlacek I."/>
        </authorList>
    </citation>
    <scope>NUCLEOTIDE SEQUENCE</scope>
    <source>
        <strain evidence="10">CCM 7684</strain>
    </source>
</reference>
<feature type="binding site" evidence="7">
    <location>
        <position position="161"/>
    </location>
    <ligand>
        <name>glyoxylate</name>
        <dbReference type="ChEBI" id="CHEBI:36655"/>
    </ligand>
</feature>
<dbReference type="InterPro" id="IPR008259">
    <property type="entry name" value="FMN_hydac_DH_AS"/>
</dbReference>
<reference evidence="10" key="1">
    <citation type="journal article" date="2014" name="Int. J. Syst. Evol. Microbiol.">
        <title>Complete genome sequence of Corynebacterium casei LMG S-19264T (=DSM 44701T), isolated from a smear-ripened cheese.</title>
        <authorList>
            <consortium name="US DOE Joint Genome Institute (JGI-PGF)"/>
            <person name="Walter F."/>
            <person name="Albersmeier A."/>
            <person name="Kalinowski J."/>
            <person name="Ruckert C."/>
        </authorList>
    </citation>
    <scope>NUCLEOTIDE SEQUENCE</scope>
    <source>
        <strain evidence="10">CCM 7684</strain>
    </source>
</reference>
<dbReference type="InterPro" id="IPR000262">
    <property type="entry name" value="FMN-dep_DH"/>
</dbReference>
<dbReference type="Gene3D" id="3.20.20.70">
    <property type="entry name" value="Aldolase class I"/>
    <property type="match status" value="1"/>
</dbReference>
<dbReference type="Proteomes" id="UP000602745">
    <property type="component" value="Unassembled WGS sequence"/>
</dbReference>
<evidence type="ECO:0000256" key="2">
    <source>
        <dbReference type="ARBA" id="ARBA00022630"/>
    </source>
</evidence>
<feature type="binding site" evidence="7">
    <location>
        <begin position="110"/>
        <end position="112"/>
    </location>
    <ligand>
        <name>FMN</name>
        <dbReference type="ChEBI" id="CHEBI:58210"/>
    </ligand>
</feature>
<feature type="binding site" evidence="7">
    <location>
        <position position="310"/>
    </location>
    <ligand>
        <name>glyoxylate</name>
        <dbReference type="ChEBI" id="CHEBI:36655"/>
    </ligand>
</feature>
<protein>
    <submittedName>
        <fullName evidence="10">Alpha-hydroxy-acid oxidizing enzyme</fullName>
    </submittedName>
</protein>
<evidence type="ECO:0000256" key="6">
    <source>
        <dbReference type="PIRSR" id="PIRSR000138-1"/>
    </source>
</evidence>
<comment type="caution">
    <text evidence="10">The sequence shown here is derived from an EMBL/GenBank/DDBJ whole genome shotgun (WGS) entry which is preliminary data.</text>
</comment>
<organism evidence="10 11">
    <name type="scientific">Agaricicola taiwanensis</name>
    <dbReference type="NCBI Taxonomy" id="591372"/>
    <lineage>
        <taxon>Bacteria</taxon>
        <taxon>Pseudomonadati</taxon>
        <taxon>Pseudomonadota</taxon>
        <taxon>Alphaproteobacteria</taxon>
        <taxon>Rhodobacterales</taxon>
        <taxon>Paracoccaceae</taxon>
        <taxon>Agaricicola</taxon>
    </lineage>
</organism>
<feature type="binding site" evidence="7">
    <location>
        <position position="196"/>
    </location>
    <ligand>
        <name>glyoxylate</name>
        <dbReference type="ChEBI" id="CHEBI:36655"/>
    </ligand>
</feature>
<feature type="active site" description="Proton acceptor" evidence="6">
    <location>
        <position position="310"/>
    </location>
</feature>
<dbReference type="RefSeq" id="WP_188409655.1">
    <property type="nucleotide sequence ID" value="NZ_BMCP01000002.1"/>
</dbReference>
<dbReference type="InterPro" id="IPR037396">
    <property type="entry name" value="FMN_HAD"/>
</dbReference>
<dbReference type="SUPFAM" id="SSF51395">
    <property type="entry name" value="FMN-linked oxidoreductases"/>
    <property type="match status" value="1"/>
</dbReference>
<dbReference type="PROSITE" id="PS51349">
    <property type="entry name" value="FMN_HYDROXY_ACID_DH_2"/>
    <property type="match status" value="1"/>
</dbReference>
<comment type="cofactor">
    <cofactor evidence="1">
        <name>FMN</name>
        <dbReference type="ChEBI" id="CHEBI:58210"/>
    </cofactor>
</comment>
<dbReference type="GO" id="GO:0016491">
    <property type="term" value="F:oxidoreductase activity"/>
    <property type="evidence" value="ECO:0007669"/>
    <property type="project" value="UniProtKB-KW"/>
</dbReference>